<evidence type="ECO:0000256" key="4">
    <source>
        <dbReference type="SAM" id="MobiDB-lite"/>
    </source>
</evidence>
<feature type="region of interest" description="Disordered" evidence="4">
    <location>
        <begin position="299"/>
        <end position="322"/>
    </location>
</feature>
<dbReference type="GO" id="GO:0009036">
    <property type="term" value="F:type II site-specific deoxyribonuclease activity"/>
    <property type="evidence" value="ECO:0007669"/>
    <property type="project" value="InterPro"/>
</dbReference>
<dbReference type="InterPro" id="IPR036388">
    <property type="entry name" value="WH-like_DNA-bd_sf"/>
</dbReference>
<accession>A0A849ATL6</accession>
<dbReference type="InterPro" id="IPR011335">
    <property type="entry name" value="Restrct_endonuc-II-like"/>
</dbReference>
<keyword evidence="2 6" id="KW-0255">Endonuclease</keyword>
<dbReference type="GO" id="GO:0003677">
    <property type="term" value="F:DNA binding"/>
    <property type="evidence" value="ECO:0007669"/>
    <property type="project" value="InterPro"/>
</dbReference>
<dbReference type="Gene3D" id="1.10.10.10">
    <property type="entry name" value="Winged helix-like DNA-binding domain superfamily/Winged helix DNA-binding domain"/>
    <property type="match status" value="1"/>
</dbReference>
<name>A0A849ATL6_9MICO</name>
<comment type="caution">
    <text evidence="6">The sequence shown here is derived from an EMBL/GenBank/DDBJ whole genome shotgun (WGS) entry which is preliminary data.</text>
</comment>
<dbReference type="AlphaFoldDB" id="A0A849ATL6"/>
<evidence type="ECO:0000256" key="3">
    <source>
        <dbReference type="ARBA" id="ARBA00022801"/>
    </source>
</evidence>
<keyword evidence="3" id="KW-0378">Hydrolase</keyword>
<feature type="domain" description="Type II restriction enzyme NaeI" evidence="5">
    <location>
        <begin position="25"/>
        <end position="285"/>
    </location>
</feature>
<dbReference type="InterPro" id="IPR015210">
    <property type="entry name" value="NaeI"/>
</dbReference>
<dbReference type="GO" id="GO:0009307">
    <property type="term" value="P:DNA restriction-modification system"/>
    <property type="evidence" value="ECO:0007669"/>
    <property type="project" value="InterPro"/>
</dbReference>
<reference evidence="6 7" key="1">
    <citation type="submission" date="2020-05" db="EMBL/GenBank/DDBJ databases">
        <title>MicrobeNet Type strains.</title>
        <authorList>
            <person name="Nicholson A.C."/>
        </authorList>
    </citation>
    <scope>NUCLEOTIDE SEQUENCE [LARGE SCALE GENOMIC DNA]</scope>
    <source>
        <strain evidence="6 7">CCUG 46604</strain>
    </source>
</reference>
<evidence type="ECO:0000313" key="6">
    <source>
        <dbReference type="EMBL" id="NNG80159.1"/>
    </source>
</evidence>
<dbReference type="EMBL" id="JABEMC010000010">
    <property type="protein sequence ID" value="NNG80159.1"/>
    <property type="molecule type" value="Genomic_DNA"/>
</dbReference>
<feature type="compositionally biased region" description="Basic and acidic residues" evidence="4">
    <location>
        <begin position="299"/>
        <end position="311"/>
    </location>
</feature>
<evidence type="ECO:0000313" key="7">
    <source>
        <dbReference type="Proteomes" id="UP000549517"/>
    </source>
</evidence>
<gene>
    <name evidence="6" type="ORF">HLA91_12380</name>
</gene>
<dbReference type="Proteomes" id="UP000549517">
    <property type="component" value="Unassembled WGS sequence"/>
</dbReference>
<dbReference type="Gene3D" id="3.40.600.10">
    <property type="entry name" value="DNA mismatch repair MutH/Restriction endonuclease, type II"/>
    <property type="match status" value="1"/>
</dbReference>
<keyword evidence="1" id="KW-0540">Nuclease</keyword>
<dbReference type="Pfam" id="PF09126">
    <property type="entry name" value="NaeI"/>
    <property type="match status" value="1"/>
</dbReference>
<evidence type="ECO:0000256" key="2">
    <source>
        <dbReference type="ARBA" id="ARBA00022759"/>
    </source>
</evidence>
<proteinExistence type="predicted"/>
<dbReference type="InterPro" id="IPR037057">
    <property type="entry name" value="DNA_rep_MutH/T2_RE_sf"/>
</dbReference>
<evidence type="ECO:0000259" key="5">
    <source>
        <dbReference type="Pfam" id="PF09126"/>
    </source>
</evidence>
<dbReference type="CDD" id="cd22338">
    <property type="entry name" value="NaeI-like"/>
    <property type="match status" value="1"/>
</dbReference>
<dbReference type="SUPFAM" id="SSF52980">
    <property type="entry name" value="Restriction endonuclease-like"/>
    <property type="match status" value="1"/>
</dbReference>
<dbReference type="RefSeq" id="WP_170274932.1">
    <property type="nucleotide sequence ID" value="NZ_BAAAKH010000006.1"/>
</dbReference>
<sequence length="322" mass="36001">MARDELLFAAGKDYRSANDPEVIEVRQEILNMDPGGTVFADVIRRSFDQLYDGRNTGRYSTEQLYKTEKSHFGTLLEINLQRALDIPSGNTLDFLIAGHEVDCKFSFTSQWMLPIESFDEIVLVVTANDSKSLWSAGLVRVTEENRRKSSNRDRKTSLNARGRDDICWLYSDAPIQPNALLKLPKETVDSILAQSGGTTRLCALFRSAQNTRLTNNIIATVAQQLDYMKRVRSNGGARDILRTEGFVILSGDYTEHQRFAFGLGATVPQKHELVSVRVAPVRSADGTVRWRLADADEKLTEAAPDFNDKENPPSAAPRSEEA</sequence>
<organism evidence="6 7">
    <name type="scientific">Brevibacterium luteolum</name>
    <dbReference type="NCBI Taxonomy" id="199591"/>
    <lineage>
        <taxon>Bacteria</taxon>
        <taxon>Bacillati</taxon>
        <taxon>Actinomycetota</taxon>
        <taxon>Actinomycetes</taxon>
        <taxon>Micrococcales</taxon>
        <taxon>Brevibacteriaceae</taxon>
        <taxon>Brevibacterium</taxon>
    </lineage>
</organism>
<evidence type="ECO:0000256" key="1">
    <source>
        <dbReference type="ARBA" id="ARBA00022722"/>
    </source>
</evidence>
<protein>
    <submittedName>
        <fullName evidence="6">Restriction endonuclease</fullName>
    </submittedName>
</protein>